<keyword evidence="7" id="KW-0472">Membrane</keyword>
<dbReference type="Pfam" id="PF02518">
    <property type="entry name" value="HATPase_c"/>
    <property type="match status" value="1"/>
</dbReference>
<dbReference type="InterPro" id="IPR005467">
    <property type="entry name" value="His_kinase_dom"/>
</dbReference>
<sequence>MKSFLLIILLFLFAGHNGQITKGFDNCKTNGCKAKESFKASKYYLEIDSINLSQKWLDITKDHHPENSNDALSFHILSLQSEIFYYVGLSQFGNQEAKKAVKKARFLKDSLLISDAYFFEGLNLYELGKNNDAEKSFRLSLNFYPENPKKTFFETIGNEHILNNISQLKRTIGEADSALYYNQKAYDIALKKNSKRAIANCEQTFGEIYQLKGDLIQSNQFFLKSIESARRFRNFDVALLSYGLLLKNEVNNPKVCKNYFNQGETLIEQQNINLFFRRTFYEYALQAFEKMNSSEDIRKVQSKIIVLVNEEKSKNNVYIQVISNQYIKNENKLLNLEIEKLKRKRKISVLQLLVAGLAIVIMALTIIIFRRKNKIQQKLLQQKTDISKDLHDDIGSGLGSILIHSELLSNNKISSEQQQKLSSKIYEVGKEISQKLNTFIWSLSNENNDLRNFCEYVFSYANNLTEETDIKLICTKSKTLDLSKELDGQIRKNLFFCIKEILNNSLKHSSAKTIKISVNIIDKKTLEVIISDNGTGLKKENQFGNGIMNIKNRIKNLNGNVSFQNNNGLTAIITVPI</sequence>
<dbReference type="SUPFAM" id="SSF55874">
    <property type="entry name" value="ATPase domain of HSP90 chaperone/DNA topoisomerase II/histidine kinase"/>
    <property type="match status" value="1"/>
</dbReference>
<dbReference type="PROSITE" id="PS50005">
    <property type="entry name" value="TPR"/>
    <property type="match status" value="1"/>
</dbReference>
<dbReference type="Proteomes" id="UP000199203">
    <property type="component" value="Unassembled WGS sequence"/>
</dbReference>
<evidence type="ECO:0000256" key="6">
    <source>
        <dbReference type="PROSITE-ProRule" id="PRU00339"/>
    </source>
</evidence>
<feature type="repeat" description="TPR" evidence="6">
    <location>
        <begin position="114"/>
        <end position="147"/>
    </location>
</feature>
<keyword evidence="7" id="KW-0812">Transmembrane</keyword>
<dbReference type="PANTHER" id="PTHR24421:SF10">
    <property type="entry name" value="NITRATE_NITRITE SENSOR PROTEIN NARQ"/>
    <property type="match status" value="1"/>
</dbReference>
<evidence type="ECO:0000256" key="4">
    <source>
        <dbReference type="ARBA" id="ARBA00022777"/>
    </source>
</evidence>
<accession>A0A1G7RJA5</accession>
<dbReference type="InterPro" id="IPR011990">
    <property type="entry name" value="TPR-like_helical_dom_sf"/>
</dbReference>
<dbReference type="InterPro" id="IPR050482">
    <property type="entry name" value="Sensor_HK_TwoCompSys"/>
</dbReference>
<keyword evidence="10" id="KW-1185">Reference proteome</keyword>
<dbReference type="GO" id="GO:0000160">
    <property type="term" value="P:phosphorelay signal transduction system"/>
    <property type="evidence" value="ECO:0007669"/>
    <property type="project" value="UniProtKB-KW"/>
</dbReference>
<evidence type="ECO:0000256" key="1">
    <source>
        <dbReference type="ARBA" id="ARBA00000085"/>
    </source>
</evidence>
<name>A0A1G7RJA5_9FLAO</name>
<gene>
    <name evidence="9" type="ORF">SAMN05421825_2688</name>
</gene>
<dbReference type="RefSeq" id="WP_089873939.1">
    <property type="nucleotide sequence ID" value="NZ_FNBH01000003.1"/>
</dbReference>
<keyword evidence="4 9" id="KW-0418">Kinase</keyword>
<dbReference type="EC" id="2.7.13.3" evidence="2"/>
<dbReference type="InterPro" id="IPR019734">
    <property type="entry name" value="TPR_rpt"/>
</dbReference>
<keyword evidence="5" id="KW-0902">Two-component regulatory system</keyword>
<feature type="domain" description="Histidine kinase" evidence="8">
    <location>
        <begin position="389"/>
        <end position="577"/>
    </location>
</feature>
<dbReference type="AlphaFoldDB" id="A0A1G7RJA5"/>
<dbReference type="SUPFAM" id="SSF48452">
    <property type="entry name" value="TPR-like"/>
    <property type="match status" value="1"/>
</dbReference>
<keyword evidence="6" id="KW-0802">TPR repeat</keyword>
<dbReference type="EMBL" id="FNBH01000003">
    <property type="protein sequence ID" value="SDG10857.1"/>
    <property type="molecule type" value="Genomic_DNA"/>
</dbReference>
<evidence type="ECO:0000256" key="3">
    <source>
        <dbReference type="ARBA" id="ARBA00022679"/>
    </source>
</evidence>
<evidence type="ECO:0000313" key="10">
    <source>
        <dbReference type="Proteomes" id="UP000199203"/>
    </source>
</evidence>
<protein>
    <recommendedName>
        <fullName evidence="2">histidine kinase</fullName>
        <ecNumber evidence="2">2.7.13.3</ecNumber>
    </recommendedName>
</protein>
<organism evidence="9 10">
    <name type="scientific">Epilithonimonas hungarica</name>
    <dbReference type="NCBI Taxonomy" id="454006"/>
    <lineage>
        <taxon>Bacteria</taxon>
        <taxon>Pseudomonadati</taxon>
        <taxon>Bacteroidota</taxon>
        <taxon>Flavobacteriia</taxon>
        <taxon>Flavobacteriales</taxon>
        <taxon>Weeksellaceae</taxon>
        <taxon>Chryseobacterium group</taxon>
        <taxon>Epilithonimonas</taxon>
    </lineage>
</organism>
<evidence type="ECO:0000256" key="2">
    <source>
        <dbReference type="ARBA" id="ARBA00012438"/>
    </source>
</evidence>
<keyword evidence="7" id="KW-1133">Transmembrane helix</keyword>
<dbReference type="PANTHER" id="PTHR24421">
    <property type="entry name" value="NITRATE/NITRITE SENSOR PROTEIN NARX-RELATED"/>
    <property type="match status" value="1"/>
</dbReference>
<dbReference type="PROSITE" id="PS50109">
    <property type="entry name" value="HIS_KIN"/>
    <property type="match status" value="1"/>
</dbReference>
<dbReference type="InterPro" id="IPR036890">
    <property type="entry name" value="HATPase_C_sf"/>
</dbReference>
<proteinExistence type="predicted"/>
<dbReference type="Gene3D" id="3.30.565.10">
    <property type="entry name" value="Histidine kinase-like ATPase, C-terminal domain"/>
    <property type="match status" value="1"/>
</dbReference>
<feature type="transmembrane region" description="Helical" evidence="7">
    <location>
        <begin position="349"/>
        <end position="369"/>
    </location>
</feature>
<dbReference type="InterPro" id="IPR003594">
    <property type="entry name" value="HATPase_dom"/>
</dbReference>
<reference evidence="10" key="1">
    <citation type="submission" date="2016-10" db="EMBL/GenBank/DDBJ databases">
        <authorList>
            <person name="Varghese N."/>
            <person name="Submissions S."/>
        </authorList>
    </citation>
    <scope>NUCLEOTIDE SEQUENCE [LARGE SCALE GENOMIC DNA]</scope>
    <source>
        <strain evidence="10">DSM 19684</strain>
    </source>
</reference>
<evidence type="ECO:0000313" key="9">
    <source>
        <dbReference type="EMBL" id="SDG10857.1"/>
    </source>
</evidence>
<evidence type="ECO:0000256" key="7">
    <source>
        <dbReference type="SAM" id="Phobius"/>
    </source>
</evidence>
<comment type="catalytic activity">
    <reaction evidence="1">
        <text>ATP + protein L-histidine = ADP + protein N-phospho-L-histidine.</text>
        <dbReference type="EC" id="2.7.13.3"/>
    </reaction>
</comment>
<dbReference type="OrthoDB" id="9778366at2"/>
<evidence type="ECO:0000256" key="5">
    <source>
        <dbReference type="ARBA" id="ARBA00023012"/>
    </source>
</evidence>
<keyword evidence="3" id="KW-0808">Transferase</keyword>
<evidence type="ECO:0000259" key="8">
    <source>
        <dbReference type="PROSITE" id="PS50109"/>
    </source>
</evidence>
<dbReference type="GO" id="GO:0004673">
    <property type="term" value="F:protein histidine kinase activity"/>
    <property type="evidence" value="ECO:0007669"/>
    <property type="project" value="UniProtKB-EC"/>
</dbReference>
<dbReference type="Gene3D" id="1.25.40.10">
    <property type="entry name" value="Tetratricopeptide repeat domain"/>
    <property type="match status" value="1"/>
</dbReference>
<dbReference type="STRING" id="454006.SAMN05421825_2688"/>